<dbReference type="GO" id="GO:0008998">
    <property type="term" value="F:ribonucleoside-triphosphate reductase (thioredoxin) activity"/>
    <property type="evidence" value="ECO:0007669"/>
    <property type="project" value="TreeGrafter"/>
</dbReference>
<sequence>MSSIEYIIKRDGSKESFASEKIINAIEKATESLGKDGQGIAEKVSSYVLCEIEKTFANKIPHVEKIQDIIEEVLMQMHYGDIAKAYIIYRHEREKERQQNFFTTYRENLLKSIKKRDGQIVVFDEKKIFNAIKSAADATTPIDTQLNTKLTNQVIWHLNELFPPWEIPEVEDIQDVVEKVLMKNDLEKIARAYILYRNNRACKRK</sequence>
<evidence type="ECO:0000313" key="5">
    <source>
        <dbReference type="EMBL" id="BBM82923.1"/>
    </source>
</evidence>
<dbReference type="OrthoDB" id="9762933at2"/>
<protein>
    <submittedName>
        <fullName evidence="5">Anaerobic ribonucleoside triphosphate reductase</fullName>
    </submittedName>
</protein>
<evidence type="ECO:0000256" key="3">
    <source>
        <dbReference type="PROSITE-ProRule" id="PRU00492"/>
    </source>
</evidence>
<dbReference type="PROSITE" id="PS51161">
    <property type="entry name" value="ATP_CONE"/>
    <property type="match status" value="2"/>
</dbReference>
<evidence type="ECO:0000313" key="6">
    <source>
        <dbReference type="Proteomes" id="UP000326354"/>
    </source>
</evidence>
<dbReference type="KEGG" id="uam:UABAM_01266"/>
<dbReference type="Proteomes" id="UP000326354">
    <property type="component" value="Chromosome"/>
</dbReference>
<gene>
    <name evidence="5" type="ORF">UABAM_01266</name>
</gene>
<evidence type="ECO:0000256" key="1">
    <source>
        <dbReference type="ARBA" id="ARBA00022741"/>
    </source>
</evidence>
<dbReference type="GO" id="GO:0009265">
    <property type="term" value="P:2'-deoxyribonucleotide biosynthetic process"/>
    <property type="evidence" value="ECO:0007669"/>
    <property type="project" value="TreeGrafter"/>
</dbReference>
<dbReference type="EMBL" id="AP019860">
    <property type="protein sequence ID" value="BBM82923.1"/>
    <property type="molecule type" value="Genomic_DNA"/>
</dbReference>
<dbReference type="AlphaFoldDB" id="A0A5S9F2B0"/>
<dbReference type="GO" id="GO:0031250">
    <property type="term" value="C:anaerobic ribonucleoside-triphosphate reductase complex"/>
    <property type="evidence" value="ECO:0007669"/>
    <property type="project" value="TreeGrafter"/>
</dbReference>
<keyword evidence="1 3" id="KW-0547">Nucleotide-binding</keyword>
<dbReference type="GO" id="GO:0004748">
    <property type="term" value="F:ribonucleoside-diphosphate reductase activity, thioredoxin disulfide as acceptor"/>
    <property type="evidence" value="ECO:0007669"/>
    <property type="project" value="TreeGrafter"/>
</dbReference>
<dbReference type="RefSeq" id="WP_151967148.1">
    <property type="nucleotide sequence ID" value="NZ_AP019860.1"/>
</dbReference>
<evidence type="ECO:0000259" key="4">
    <source>
        <dbReference type="PROSITE" id="PS51161"/>
    </source>
</evidence>
<accession>A0A5S9F2B0</accession>
<feature type="domain" description="ATP-cone" evidence="4">
    <location>
        <begin position="111"/>
        <end position="204"/>
    </location>
</feature>
<organism evidence="5 6">
    <name type="scientific">Uabimicrobium amorphum</name>
    <dbReference type="NCBI Taxonomy" id="2596890"/>
    <lineage>
        <taxon>Bacteria</taxon>
        <taxon>Pseudomonadati</taxon>
        <taxon>Planctomycetota</taxon>
        <taxon>Candidatus Uabimicrobiia</taxon>
        <taxon>Candidatus Uabimicrobiales</taxon>
        <taxon>Candidatus Uabimicrobiaceae</taxon>
        <taxon>Candidatus Uabimicrobium</taxon>
    </lineage>
</organism>
<evidence type="ECO:0000256" key="2">
    <source>
        <dbReference type="ARBA" id="ARBA00022840"/>
    </source>
</evidence>
<proteinExistence type="predicted"/>
<dbReference type="Pfam" id="PF03477">
    <property type="entry name" value="ATP-cone"/>
    <property type="match status" value="2"/>
</dbReference>
<keyword evidence="2 3" id="KW-0067">ATP-binding</keyword>
<dbReference type="PANTHER" id="PTHR21075:SF0">
    <property type="entry name" value="ANAEROBIC RIBONUCLEOSIDE-TRIPHOSPHATE REDUCTASE"/>
    <property type="match status" value="1"/>
</dbReference>
<dbReference type="InterPro" id="IPR005144">
    <property type="entry name" value="ATP-cone_dom"/>
</dbReference>
<feature type="domain" description="ATP-cone" evidence="4">
    <location>
        <begin position="5"/>
        <end position="97"/>
    </location>
</feature>
<reference evidence="5 6" key="1">
    <citation type="submission" date="2019-08" db="EMBL/GenBank/DDBJ databases">
        <title>Complete genome sequence of Candidatus Uab amorphum.</title>
        <authorList>
            <person name="Shiratori T."/>
            <person name="Suzuki S."/>
            <person name="Kakizawa Y."/>
            <person name="Ishida K."/>
        </authorList>
    </citation>
    <scope>NUCLEOTIDE SEQUENCE [LARGE SCALE GENOMIC DNA]</scope>
    <source>
        <strain evidence="5 6">SRT547</strain>
    </source>
</reference>
<name>A0A5S9F2B0_UABAM</name>
<dbReference type="GO" id="GO:0005524">
    <property type="term" value="F:ATP binding"/>
    <property type="evidence" value="ECO:0007669"/>
    <property type="project" value="UniProtKB-UniRule"/>
</dbReference>
<keyword evidence="6" id="KW-1185">Reference proteome</keyword>
<dbReference type="PANTHER" id="PTHR21075">
    <property type="entry name" value="ANAEROBIC RIBONUCLEOSIDE-TRIPHOSPHATE REDUCTASE"/>
    <property type="match status" value="1"/>
</dbReference>